<dbReference type="PROSITE" id="PS51257">
    <property type="entry name" value="PROKAR_LIPOPROTEIN"/>
    <property type="match status" value="1"/>
</dbReference>
<evidence type="ECO:0000313" key="6">
    <source>
        <dbReference type="EMBL" id="MDY2588314.1"/>
    </source>
</evidence>
<dbReference type="PANTHER" id="PTHR42852">
    <property type="entry name" value="THIOL:DISULFIDE INTERCHANGE PROTEIN DSBE"/>
    <property type="match status" value="1"/>
</dbReference>
<keyword evidence="3" id="KW-1015">Disulfide bond</keyword>
<evidence type="ECO:0000256" key="4">
    <source>
        <dbReference type="ARBA" id="ARBA00023284"/>
    </source>
</evidence>
<name>A0ABU5EU30_9FLAO</name>
<comment type="subcellular location">
    <subcellularLocation>
        <location evidence="1">Cell envelope</location>
    </subcellularLocation>
</comment>
<gene>
    <name evidence="6" type="ORF">SNF14_13275</name>
</gene>
<evidence type="ECO:0000256" key="2">
    <source>
        <dbReference type="ARBA" id="ARBA00022748"/>
    </source>
</evidence>
<sequence>MKKLFILCMVTLIFACKEEPKMDYTLLTGQIENPTAQVVSIYNGREKVKDLPLNESNSFSDTLRVEPGYYTFSHGRESSSIFLAPGYDIKVTLNTKEFDETISYSGKGSENNNYLAAKYMANENANLDYTKVFALEEDEFLSKMNALKNDKLKMLNNTAGLSEAFKTQERKNIEYEYFSDLQNYWSYHSYYAKKEEFTPSEDFIKKFNSIDFNNQEDYASLDSYKRLVQNYYNNKISKSDNPLEVFKDINSNGFPQLKEDLANSLRYNIGPNNEHNETLYKGLMAMSSNEKFKEDITKKYNKVKTLAKGMPSPEFVEYENHKGGTTSLKDLKGKYVYVDVWATWCGPCIREIPSLKKVEEEFHDKNIAFVSTSIDKAKDHNTWVEMVKNKDLGGIQLMADNDWNSQFVKDYAIEGIPRFILIDPEGNIVSADAPRPSDPKLIRMFKELKI</sequence>
<dbReference type="PANTHER" id="PTHR42852:SF6">
    <property type="entry name" value="THIOL:DISULFIDE INTERCHANGE PROTEIN DSBE"/>
    <property type="match status" value="1"/>
</dbReference>
<evidence type="ECO:0000259" key="5">
    <source>
        <dbReference type="PROSITE" id="PS51352"/>
    </source>
</evidence>
<evidence type="ECO:0000256" key="1">
    <source>
        <dbReference type="ARBA" id="ARBA00004196"/>
    </source>
</evidence>
<dbReference type="SUPFAM" id="SSF52833">
    <property type="entry name" value="Thioredoxin-like"/>
    <property type="match status" value="1"/>
</dbReference>
<dbReference type="InterPro" id="IPR036249">
    <property type="entry name" value="Thioredoxin-like_sf"/>
</dbReference>
<dbReference type="InterPro" id="IPR013766">
    <property type="entry name" value="Thioredoxin_domain"/>
</dbReference>
<dbReference type="RefSeq" id="WP_320556662.1">
    <property type="nucleotide sequence ID" value="NZ_JAXDAE010000015.1"/>
</dbReference>
<keyword evidence="4" id="KW-0676">Redox-active center</keyword>
<proteinExistence type="predicted"/>
<organism evidence="6 7">
    <name type="scientific">Winogradskyella aquimaris</name>
    <dbReference type="NCBI Taxonomy" id="864074"/>
    <lineage>
        <taxon>Bacteria</taxon>
        <taxon>Pseudomonadati</taxon>
        <taxon>Bacteroidota</taxon>
        <taxon>Flavobacteriia</taxon>
        <taxon>Flavobacteriales</taxon>
        <taxon>Flavobacteriaceae</taxon>
        <taxon>Winogradskyella</taxon>
    </lineage>
</organism>
<comment type="caution">
    <text evidence="6">The sequence shown here is derived from an EMBL/GenBank/DDBJ whole genome shotgun (WGS) entry which is preliminary data.</text>
</comment>
<dbReference type="EMBL" id="JAXDAE010000015">
    <property type="protein sequence ID" value="MDY2588314.1"/>
    <property type="molecule type" value="Genomic_DNA"/>
</dbReference>
<evidence type="ECO:0000256" key="3">
    <source>
        <dbReference type="ARBA" id="ARBA00023157"/>
    </source>
</evidence>
<reference evidence="6 7" key="1">
    <citation type="submission" date="2023-11" db="EMBL/GenBank/DDBJ databases">
        <title>Winogradskyella pelagius sp. nov., isolated from coastal sediment.</title>
        <authorList>
            <person name="Li F."/>
        </authorList>
    </citation>
    <scope>NUCLEOTIDE SEQUENCE [LARGE SCALE GENOMIC DNA]</scope>
    <source>
        <strain evidence="6 7">KCTC 23502</strain>
    </source>
</reference>
<keyword evidence="7" id="KW-1185">Reference proteome</keyword>
<dbReference type="PROSITE" id="PS51352">
    <property type="entry name" value="THIOREDOXIN_2"/>
    <property type="match status" value="1"/>
</dbReference>
<accession>A0ABU5EU30</accession>
<dbReference type="Proteomes" id="UP001285855">
    <property type="component" value="Unassembled WGS sequence"/>
</dbReference>
<feature type="domain" description="Thioredoxin" evidence="5">
    <location>
        <begin position="306"/>
        <end position="450"/>
    </location>
</feature>
<dbReference type="Pfam" id="PF08534">
    <property type="entry name" value="Redoxin"/>
    <property type="match status" value="1"/>
</dbReference>
<dbReference type="InterPro" id="IPR013740">
    <property type="entry name" value="Redoxin"/>
</dbReference>
<keyword evidence="2" id="KW-0201">Cytochrome c-type biogenesis</keyword>
<evidence type="ECO:0000313" key="7">
    <source>
        <dbReference type="Proteomes" id="UP001285855"/>
    </source>
</evidence>
<dbReference type="InterPro" id="IPR050553">
    <property type="entry name" value="Thioredoxin_ResA/DsbE_sf"/>
</dbReference>
<dbReference type="Gene3D" id="3.40.30.10">
    <property type="entry name" value="Glutaredoxin"/>
    <property type="match status" value="1"/>
</dbReference>
<protein>
    <submittedName>
        <fullName evidence="6">TlpA disulfide reductase family protein</fullName>
    </submittedName>
</protein>
<dbReference type="CDD" id="cd02966">
    <property type="entry name" value="TlpA_like_family"/>
    <property type="match status" value="1"/>
</dbReference>